<keyword evidence="2" id="KW-1185">Reference proteome</keyword>
<keyword evidence="1" id="KW-0436">Ligase</keyword>
<dbReference type="EMBL" id="CM039173">
    <property type="protein sequence ID" value="KAH9770884.1"/>
    <property type="molecule type" value="Genomic_DNA"/>
</dbReference>
<name>A0ACB8LC32_CITSI</name>
<dbReference type="Proteomes" id="UP000829398">
    <property type="component" value="Chromosome 4"/>
</dbReference>
<evidence type="ECO:0000313" key="2">
    <source>
        <dbReference type="Proteomes" id="UP000829398"/>
    </source>
</evidence>
<sequence length="650" mass="72635">MAASQEEIALTTTAATPVTLTWRYSNRVLLKTILESGNGGLGLVNERVVIGGWVKTSKEVKKEPMPPPPADFAGDAAAKSSKEKEKEKDVSCVEILQSRIPFFRTIIRVLGGSAGISNNVPLREKLEALVPKPPPPSTVFLQVSDGSCVASLQVVVESTLVSPGKIRPIGTCIMVEGVLKQPSVQGKHAVELKVEKILHIGTVDHDKYPLSRKRLPMDMLRDSAHFRPRTTTVACASIPLLSVLSHLNCLSNVIARNSLTHATHTFFQNHGFLYVQVPVITTTDSEGFSEKLQVTTLFDKREQEGPKTAKDIEGVNLDILKASIKEKSNKVEELKRSESNREALIAAVQDLRKTNELVSHLESRDKLLQAPSVKTDKVNFSEDFFSRQTYLTVSGRLHLESYACALGNVYSFGPRFRAEKKESSKHAAEMLMVETEIAFSQLEDAMKCADDYFKFLCKWILEDCSKDLEFVSKRIDMTCIDRLQSVISSSFEKITYTEAVKALEKVTEKIFETKLEWGVALTAEHLSYLADEIYKRPVIVYNYPKAVKPFYVRLNDDGNTVAAFDMVVPKGGTVITGSQNEERIDMLNTRIKELGLPREQYEWYLDLRRHGTVKHSGFSFGFDLMVLFTTGLTDVRDAIPFPRSLGKAYN</sequence>
<evidence type="ECO:0000313" key="1">
    <source>
        <dbReference type="EMBL" id="KAH9770884.1"/>
    </source>
</evidence>
<accession>A0ACB8LC32</accession>
<gene>
    <name evidence="1" type="ORF">KPL71_012510</name>
</gene>
<reference evidence="2" key="1">
    <citation type="journal article" date="2023" name="Hortic. Res.">
        <title>A chromosome-level phased genome enabling allele-level studies in sweet orange: a case study on citrus Huanglongbing tolerance.</title>
        <authorList>
            <person name="Wu B."/>
            <person name="Yu Q."/>
            <person name="Deng Z."/>
            <person name="Duan Y."/>
            <person name="Luo F."/>
            <person name="Gmitter F. Jr."/>
        </authorList>
    </citation>
    <scope>NUCLEOTIDE SEQUENCE [LARGE SCALE GENOMIC DNA]</scope>
    <source>
        <strain evidence="2">cv. Valencia</strain>
    </source>
</reference>
<protein>
    <submittedName>
        <fullName evidence="1">Asparagine--tRNA ligase cytoplasmic 2</fullName>
    </submittedName>
</protein>
<organism evidence="1 2">
    <name type="scientific">Citrus sinensis</name>
    <name type="common">Sweet orange</name>
    <name type="synonym">Citrus aurantium var. sinensis</name>
    <dbReference type="NCBI Taxonomy" id="2711"/>
    <lineage>
        <taxon>Eukaryota</taxon>
        <taxon>Viridiplantae</taxon>
        <taxon>Streptophyta</taxon>
        <taxon>Embryophyta</taxon>
        <taxon>Tracheophyta</taxon>
        <taxon>Spermatophyta</taxon>
        <taxon>Magnoliopsida</taxon>
        <taxon>eudicotyledons</taxon>
        <taxon>Gunneridae</taxon>
        <taxon>Pentapetalae</taxon>
        <taxon>rosids</taxon>
        <taxon>malvids</taxon>
        <taxon>Sapindales</taxon>
        <taxon>Rutaceae</taxon>
        <taxon>Aurantioideae</taxon>
        <taxon>Citrus</taxon>
    </lineage>
</organism>
<comment type="caution">
    <text evidence="1">The sequence shown here is derived from an EMBL/GenBank/DDBJ whole genome shotgun (WGS) entry which is preliminary data.</text>
</comment>
<proteinExistence type="predicted"/>